<sequence length="283" mass="31427">MDLADWRAKAERFEFQGLSIAFWRGGTGRPLLLVHGFPTSAWDWQPIWETLGQTHSLVACDMIGFGLSDKPPGGYSIHRQTDLQEALLAHLGIAEYDALVHDYGVSVGQEMLARQAEGSGAAGLQQMVFLNGGIFPNQHRPRPLQKLGVSPLGFLVGWLMNRKRFGAGFAEVFGPDTQPSEAELDDFWSLISEQDGHRKFHKLLHYMTDRQKHEARWVGALAHAESRIGLINGALDPVSGKHAFDEWRRVLPNARSHLLPGVGHYPQVEAPAEVAAKTLEWLG</sequence>
<evidence type="ECO:0000313" key="2">
    <source>
        <dbReference type="EMBL" id="QZD88059.1"/>
    </source>
</evidence>
<dbReference type="InterPro" id="IPR029058">
    <property type="entry name" value="AB_hydrolase_fold"/>
</dbReference>
<dbReference type="PANTHER" id="PTHR43798">
    <property type="entry name" value="MONOACYLGLYCEROL LIPASE"/>
    <property type="match status" value="1"/>
</dbReference>
<evidence type="ECO:0000313" key="3">
    <source>
        <dbReference type="Proteomes" id="UP000824280"/>
    </source>
</evidence>
<feature type="domain" description="AB hydrolase-1" evidence="1">
    <location>
        <begin position="31"/>
        <end position="276"/>
    </location>
</feature>
<dbReference type="InterPro" id="IPR050266">
    <property type="entry name" value="AB_hydrolase_sf"/>
</dbReference>
<proteinExistence type="predicted"/>
<accession>A0ABX8ZGM0</accession>
<name>A0ABX8ZGM0_9SPHN</name>
<reference evidence="2 3" key="1">
    <citation type="submission" date="2021-08" db="EMBL/GenBank/DDBJ databases">
        <title>Comparative Genomics Analysis of the Genus Qipengyuania Reveals Extensive Genetic Diversity and Metabolic Versatility, Including the Description of Fifteen Novel Species.</title>
        <authorList>
            <person name="Liu Y."/>
        </authorList>
    </citation>
    <scope>NUCLEOTIDE SEQUENCE [LARGE SCALE GENOMIC DNA]</scope>
    <source>
        <strain evidence="2 3">1XM2-8</strain>
    </source>
</reference>
<keyword evidence="2" id="KW-0378">Hydrolase</keyword>
<dbReference type="RefSeq" id="WP_221423592.1">
    <property type="nucleotide sequence ID" value="NZ_CP081297.1"/>
</dbReference>
<dbReference type="GO" id="GO:0016787">
    <property type="term" value="F:hydrolase activity"/>
    <property type="evidence" value="ECO:0007669"/>
    <property type="project" value="UniProtKB-KW"/>
</dbReference>
<dbReference type="SUPFAM" id="SSF53474">
    <property type="entry name" value="alpha/beta-Hydrolases"/>
    <property type="match status" value="1"/>
</dbReference>
<dbReference type="EMBL" id="CP081297">
    <property type="protein sequence ID" value="QZD88059.1"/>
    <property type="molecule type" value="Genomic_DNA"/>
</dbReference>
<dbReference type="Proteomes" id="UP000824280">
    <property type="component" value="Chromosome"/>
</dbReference>
<dbReference type="Pfam" id="PF12697">
    <property type="entry name" value="Abhydrolase_6"/>
    <property type="match status" value="1"/>
</dbReference>
<organism evidence="2 3">
    <name type="scientific">Qipengyuania psychrotolerans</name>
    <dbReference type="NCBI Taxonomy" id="2867238"/>
    <lineage>
        <taxon>Bacteria</taxon>
        <taxon>Pseudomonadati</taxon>
        <taxon>Pseudomonadota</taxon>
        <taxon>Alphaproteobacteria</taxon>
        <taxon>Sphingomonadales</taxon>
        <taxon>Erythrobacteraceae</taxon>
        <taxon>Qipengyuania</taxon>
    </lineage>
</organism>
<dbReference type="InterPro" id="IPR000073">
    <property type="entry name" value="AB_hydrolase_1"/>
</dbReference>
<protein>
    <submittedName>
        <fullName evidence="2">Alpha/beta hydrolase</fullName>
    </submittedName>
</protein>
<dbReference type="Gene3D" id="3.40.50.1820">
    <property type="entry name" value="alpha/beta hydrolase"/>
    <property type="match status" value="1"/>
</dbReference>
<dbReference type="PANTHER" id="PTHR43798:SF33">
    <property type="entry name" value="HYDROLASE, PUTATIVE (AFU_ORTHOLOGUE AFUA_2G14860)-RELATED"/>
    <property type="match status" value="1"/>
</dbReference>
<gene>
    <name evidence="2" type="ORF">K3166_05120</name>
</gene>
<keyword evidence="3" id="KW-1185">Reference proteome</keyword>
<evidence type="ECO:0000259" key="1">
    <source>
        <dbReference type="Pfam" id="PF12697"/>
    </source>
</evidence>